<reference evidence="1 2" key="1">
    <citation type="submission" date="2017-09" db="EMBL/GenBank/DDBJ databases">
        <title>Depth-based differentiation of microbial function through sediment-hosted aquifers and enrichment of novel symbionts in the deep terrestrial subsurface.</title>
        <authorList>
            <person name="Probst A.J."/>
            <person name="Ladd B."/>
            <person name="Jarett J.K."/>
            <person name="Geller-Mcgrath D.E."/>
            <person name="Sieber C.M."/>
            <person name="Emerson J.B."/>
            <person name="Anantharaman K."/>
            <person name="Thomas B.C."/>
            <person name="Malmstrom R."/>
            <person name="Stieglmeier M."/>
            <person name="Klingl A."/>
            <person name="Woyke T."/>
            <person name="Ryan C.M."/>
            <person name="Banfield J.F."/>
        </authorList>
    </citation>
    <scope>NUCLEOTIDE SEQUENCE [LARGE SCALE GENOMIC DNA]</scope>
    <source>
        <strain evidence="1">CG10_big_fil_rev_8_21_14_0_10_51_16</strain>
    </source>
</reference>
<gene>
    <name evidence="1" type="ORF">COV10_01665</name>
</gene>
<dbReference type="Gene3D" id="3.30.160.250">
    <property type="match status" value="1"/>
</dbReference>
<evidence type="ECO:0000313" key="1">
    <source>
        <dbReference type="EMBL" id="PIR45013.1"/>
    </source>
</evidence>
<dbReference type="InterPro" id="IPR035069">
    <property type="entry name" value="TTHA1013/TTHA0281-like"/>
</dbReference>
<name>A0A2H0RET9_9BACT</name>
<dbReference type="Proteomes" id="UP000228767">
    <property type="component" value="Unassembled WGS sequence"/>
</dbReference>
<sequence>MITQYLQRKMKTARYKTLEDGTFFATIPGMKGVWANAKTLTACTKELEEVLEGWLLLKVRDREKIQGFSIRFDQRKLVRS</sequence>
<evidence type="ECO:0000313" key="2">
    <source>
        <dbReference type="Proteomes" id="UP000228767"/>
    </source>
</evidence>
<protein>
    <submittedName>
        <fullName evidence="1">HicB family protein</fullName>
    </submittedName>
</protein>
<dbReference type="EMBL" id="PCYI01000010">
    <property type="protein sequence ID" value="PIR45013.1"/>
    <property type="molecule type" value="Genomic_DNA"/>
</dbReference>
<proteinExistence type="predicted"/>
<comment type="caution">
    <text evidence="1">The sequence shown here is derived from an EMBL/GenBank/DDBJ whole genome shotgun (WGS) entry which is preliminary data.</text>
</comment>
<dbReference type="Pfam" id="PF21748">
    <property type="entry name" value="UPF0150"/>
    <property type="match status" value="1"/>
</dbReference>
<organism evidence="1 2">
    <name type="scientific">Candidatus Vogelbacteria bacterium CG10_big_fil_rev_8_21_14_0_10_51_16</name>
    <dbReference type="NCBI Taxonomy" id="1975045"/>
    <lineage>
        <taxon>Bacteria</taxon>
        <taxon>Candidatus Vogeliibacteriota</taxon>
    </lineage>
</organism>
<dbReference type="InterPro" id="IPR049389">
    <property type="entry name" value="TTHA0281-like"/>
</dbReference>
<accession>A0A2H0RET9</accession>
<dbReference type="AlphaFoldDB" id="A0A2H0RET9"/>
<dbReference type="SUPFAM" id="SSF143100">
    <property type="entry name" value="TTHA1013/TTHA0281-like"/>
    <property type="match status" value="1"/>
</dbReference>